<dbReference type="SUPFAM" id="SSF56281">
    <property type="entry name" value="Metallo-hydrolase/oxidoreductase"/>
    <property type="match status" value="1"/>
</dbReference>
<dbReference type="InterPro" id="IPR035681">
    <property type="entry name" value="ComA-like_MBL"/>
</dbReference>
<dbReference type="Gene3D" id="3.60.15.10">
    <property type="entry name" value="Ribonuclease Z/Hydroxyacylglutathione hydrolase-like"/>
    <property type="match status" value="1"/>
</dbReference>
<dbReference type="InterPro" id="IPR052159">
    <property type="entry name" value="Competence_DNA_uptake"/>
</dbReference>
<dbReference type="AlphaFoldDB" id="X0WD90"/>
<dbReference type="InterPro" id="IPR036866">
    <property type="entry name" value="RibonucZ/Hydroxyglut_hydro"/>
</dbReference>
<proteinExistence type="predicted"/>
<evidence type="ECO:0000313" key="1">
    <source>
        <dbReference type="EMBL" id="GAG28934.1"/>
    </source>
</evidence>
<accession>X0WD90</accession>
<protein>
    <recommendedName>
        <fullName evidence="2">Metallo-beta-lactamase domain-containing protein</fullName>
    </recommendedName>
</protein>
<evidence type="ECO:0008006" key="2">
    <source>
        <dbReference type="Google" id="ProtNLM"/>
    </source>
</evidence>
<name>X0WD90_9ZZZZ</name>
<dbReference type="PANTHER" id="PTHR30619:SF1">
    <property type="entry name" value="RECOMBINATION PROTEIN 2"/>
    <property type="match status" value="1"/>
</dbReference>
<dbReference type="CDD" id="cd07731">
    <property type="entry name" value="ComA-like_MBL-fold"/>
    <property type="match status" value="1"/>
</dbReference>
<sequence>LVVATHADQDHLAGLIPVIERYDVTHVIESPFMGEGALSNHWHQVLASTGTNVILCHRGMQVRLGEDLTLHLLHPPANAVHIAETDDNRNSIVLMAVAGRCRVLLTADIDALAEQELLYLGQPLSATLLKVAHHGSKSSSSTAFLDVVDPQLAVISVGEDNSFGHPDRGVLDRLEAVECQVFRTDLHGTIEFITDGQTCWVKSARTWR</sequence>
<feature type="non-terminal residue" evidence="1">
    <location>
        <position position="1"/>
    </location>
</feature>
<organism evidence="1">
    <name type="scientific">marine sediment metagenome</name>
    <dbReference type="NCBI Taxonomy" id="412755"/>
    <lineage>
        <taxon>unclassified sequences</taxon>
        <taxon>metagenomes</taxon>
        <taxon>ecological metagenomes</taxon>
    </lineage>
</organism>
<gene>
    <name evidence="1" type="ORF">S01H1_71567</name>
</gene>
<dbReference type="PANTHER" id="PTHR30619">
    <property type="entry name" value="DNA INTERNALIZATION/COMPETENCE PROTEIN COMEC/REC2"/>
    <property type="match status" value="1"/>
</dbReference>
<dbReference type="EMBL" id="BARS01047662">
    <property type="protein sequence ID" value="GAG28934.1"/>
    <property type="molecule type" value="Genomic_DNA"/>
</dbReference>
<reference evidence="1" key="1">
    <citation type="journal article" date="2014" name="Front. Microbiol.">
        <title>High frequency of phylogenetically diverse reductive dehalogenase-homologous genes in deep subseafloor sedimentary metagenomes.</title>
        <authorList>
            <person name="Kawai M."/>
            <person name="Futagami T."/>
            <person name="Toyoda A."/>
            <person name="Takaki Y."/>
            <person name="Nishi S."/>
            <person name="Hori S."/>
            <person name="Arai W."/>
            <person name="Tsubouchi T."/>
            <person name="Morono Y."/>
            <person name="Uchiyama I."/>
            <person name="Ito T."/>
            <person name="Fujiyama A."/>
            <person name="Inagaki F."/>
            <person name="Takami H."/>
        </authorList>
    </citation>
    <scope>NUCLEOTIDE SEQUENCE</scope>
    <source>
        <strain evidence="1">Expedition CK06-06</strain>
    </source>
</reference>
<comment type="caution">
    <text evidence="1">The sequence shown here is derived from an EMBL/GenBank/DDBJ whole genome shotgun (WGS) entry which is preliminary data.</text>
</comment>